<sequence length="53" mass="6222">MFSDQKHKFLFQCEDCKMILSVNFDDPEDLKKVQENKIELECPCGALCKVLRN</sequence>
<evidence type="ECO:0000313" key="1">
    <source>
        <dbReference type="EMBL" id="CAB4196816.1"/>
    </source>
</evidence>
<organism evidence="1">
    <name type="scientific">uncultured Caudovirales phage</name>
    <dbReference type="NCBI Taxonomy" id="2100421"/>
    <lineage>
        <taxon>Viruses</taxon>
        <taxon>Duplodnaviria</taxon>
        <taxon>Heunggongvirae</taxon>
        <taxon>Uroviricota</taxon>
        <taxon>Caudoviricetes</taxon>
        <taxon>Peduoviridae</taxon>
        <taxon>Maltschvirus</taxon>
        <taxon>Maltschvirus maltsch</taxon>
    </lineage>
</organism>
<dbReference type="EMBL" id="LR797252">
    <property type="protein sequence ID" value="CAB4196816.1"/>
    <property type="molecule type" value="Genomic_DNA"/>
</dbReference>
<accession>A0A6J5RR85</accession>
<reference evidence="1" key="1">
    <citation type="submission" date="2020-05" db="EMBL/GenBank/DDBJ databases">
        <authorList>
            <person name="Chiriac C."/>
            <person name="Salcher M."/>
            <person name="Ghai R."/>
            <person name="Kavagutti S V."/>
        </authorList>
    </citation>
    <scope>NUCLEOTIDE SEQUENCE</scope>
</reference>
<proteinExistence type="predicted"/>
<protein>
    <submittedName>
        <fullName evidence="1">Uncharacterized protein</fullName>
    </submittedName>
</protein>
<name>A0A6J5RR85_9CAUD</name>
<gene>
    <name evidence="1" type="ORF">UFOVP1290_336</name>
</gene>